<keyword evidence="3" id="KW-1185">Reference proteome</keyword>
<evidence type="ECO:0000313" key="2">
    <source>
        <dbReference type="EMBL" id="KAJ5080318.1"/>
    </source>
</evidence>
<evidence type="ECO:0000256" key="1">
    <source>
        <dbReference type="SAM" id="Coils"/>
    </source>
</evidence>
<gene>
    <name evidence="2" type="ORF">M0811_03803</name>
</gene>
<dbReference type="EMBL" id="JAPDFW010000011">
    <property type="protein sequence ID" value="KAJ5080318.1"/>
    <property type="molecule type" value="Genomic_DNA"/>
</dbReference>
<dbReference type="Proteomes" id="UP001149090">
    <property type="component" value="Unassembled WGS sequence"/>
</dbReference>
<evidence type="ECO:0000313" key="3">
    <source>
        <dbReference type="Proteomes" id="UP001149090"/>
    </source>
</evidence>
<sequence length="250" mass="29577">MGQSNHKTNQKSISLILQKFRQIKKPLLLFDSSGKLIFSTQNTLQILGIKSQKELQKSSYVIISNQNFIFSFSEIDTIGIIQNLLSSLNNFHQFIQIIFLLKKSPKSVFAKIKEVEISETKFFQMKIFSNFQIQEEKTKKKELNSNLNSKQEEIEEKLQKIYNFSFLENNEEKKNQINQEISSIHRIFNDQKVQIENLFKENEKMKIEKKKEELRKNKMELINNQLLELDELKGKFEEEMGKVEKFIGIK</sequence>
<feature type="coiled-coil region" evidence="1">
    <location>
        <begin position="133"/>
        <end position="160"/>
    </location>
</feature>
<keyword evidence="1" id="KW-0175">Coiled coil</keyword>
<feature type="coiled-coil region" evidence="1">
    <location>
        <begin position="188"/>
        <end position="239"/>
    </location>
</feature>
<proteinExistence type="predicted"/>
<reference evidence="2" key="1">
    <citation type="submission" date="2022-10" db="EMBL/GenBank/DDBJ databases">
        <title>Novel sulphate-reducing endosymbionts in the free-living metamonad Anaeramoeba.</title>
        <authorList>
            <person name="Jerlstrom-Hultqvist J."/>
            <person name="Cepicka I."/>
            <person name="Gallot-Lavallee L."/>
            <person name="Salas-Leiva D."/>
            <person name="Curtis B.A."/>
            <person name="Zahonova K."/>
            <person name="Pipaliya S."/>
            <person name="Dacks J."/>
            <person name="Roger A.J."/>
        </authorList>
    </citation>
    <scope>NUCLEOTIDE SEQUENCE</scope>
    <source>
        <strain evidence="2">BMAN</strain>
    </source>
</reference>
<dbReference type="AlphaFoldDB" id="A0A9Q0LZL2"/>
<organism evidence="2 3">
    <name type="scientific">Anaeramoeba ignava</name>
    <name type="common">Anaerobic marine amoeba</name>
    <dbReference type="NCBI Taxonomy" id="1746090"/>
    <lineage>
        <taxon>Eukaryota</taxon>
        <taxon>Metamonada</taxon>
        <taxon>Anaeramoebidae</taxon>
        <taxon>Anaeramoeba</taxon>
    </lineage>
</organism>
<comment type="caution">
    <text evidence="2">The sequence shown here is derived from an EMBL/GenBank/DDBJ whole genome shotgun (WGS) entry which is preliminary data.</text>
</comment>
<protein>
    <submittedName>
        <fullName evidence="2">Uncharacterized protein</fullName>
    </submittedName>
</protein>
<accession>A0A9Q0LZL2</accession>
<name>A0A9Q0LZL2_ANAIG</name>